<name>A0A3S0XD92_9PROT</name>
<dbReference type="InterPro" id="IPR029044">
    <property type="entry name" value="Nucleotide-diphossugar_trans"/>
</dbReference>
<dbReference type="GO" id="GO:0005829">
    <property type="term" value="C:cytosol"/>
    <property type="evidence" value="ECO:0007669"/>
    <property type="project" value="TreeGrafter"/>
</dbReference>
<dbReference type="OrthoDB" id="9801052at2"/>
<proteinExistence type="predicted"/>
<keyword evidence="2" id="KW-1185">Reference proteome</keyword>
<accession>A0A3S0XD92</accession>
<dbReference type="PANTHER" id="PTHR42866:SF1">
    <property type="entry name" value="SPORE COAT POLYSACCHARIDE BIOSYNTHESIS PROTEIN SPSF"/>
    <property type="match status" value="1"/>
</dbReference>
<dbReference type="PANTHER" id="PTHR42866">
    <property type="entry name" value="3-DEOXY-MANNO-OCTULOSONATE CYTIDYLYLTRANSFERASE"/>
    <property type="match status" value="1"/>
</dbReference>
<keyword evidence="1" id="KW-0946">Virion</keyword>
<evidence type="ECO:0000313" key="1">
    <source>
        <dbReference type="EMBL" id="RUQ74571.1"/>
    </source>
</evidence>
<dbReference type="AlphaFoldDB" id="A0A3S0XD92"/>
<dbReference type="InterPro" id="IPR003329">
    <property type="entry name" value="Cytidylyl_trans"/>
</dbReference>
<reference evidence="1 2" key="1">
    <citation type="submission" date="2018-12" db="EMBL/GenBank/DDBJ databases">
        <authorList>
            <person name="Yang Y."/>
        </authorList>
    </citation>
    <scope>NUCLEOTIDE SEQUENCE [LARGE SCALE GENOMIC DNA]</scope>
    <source>
        <strain evidence="1 2">GSF71</strain>
    </source>
</reference>
<dbReference type="CDD" id="cd02518">
    <property type="entry name" value="GT2_SpsF"/>
    <property type="match status" value="1"/>
</dbReference>
<organism evidence="1 2">
    <name type="scientific">Azospirillum doebereinerae</name>
    <dbReference type="NCBI Taxonomy" id="92933"/>
    <lineage>
        <taxon>Bacteria</taxon>
        <taxon>Pseudomonadati</taxon>
        <taxon>Pseudomonadota</taxon>
        <taxon>Alphaproteobacteria</taxon>
        <taxon>Rhodospirillales</taxon>
        <taxon>Azospirillaceae</taxon>
        <taxon>Azospirillum</taxon>
    </lineage>
</organism>
<dbReference type="RefSeq" id="WP_126995745.1">
    <property type="nucleotide sequence ID" value="NZ_CP173191.1"/>
</dbReference>
<comment type="caution">
    <text evidence="1">The sequence shown here is derived from an EMBL/GenBank/DDBJ whole genome shotgun (WGS) entry which is preliminary data.</text>
</comment>
<evidence type="ECO:0000313" key="2">
    <source>
        <dbReference type="Proteomes" id="UP000280346"/>
    </source>
</evidence>
<dbReference type="Pfam" id="PF02348">
    <property type="entry name" value="CTP_transf_3"/>
    <property type="match status" value="1"/>
</dbReference>
<keyword evidence="1" id="KW-0167">Capsid protein</keyword>
<dbReference type="EMBL" id="RZIJ01000003">
    <property type="protein sequence ID" value="RUQ74571.1"/>
    <property type="molecule type" value="Genomic_DNA"/>
</dbReference>
<gene>
    <name evidence="1" type="ORF">EJ913_05890</name>
</gene>
<protein>
    <submittedName>
        <fullName evidence="1">Spore coat protein</fullName>
    </submittedName>
</protein>
<dbReference type="Gene3D" id="3.90.550.10">
    <property type="entry name" value="Spore Coat Polysaccharide Biosynthesis Protein SpsA, Chain A"/>
    <property type="match status" value="1"/>
</dbReference>
<dbReference type="SUPFAM" id="SSF53448">
    <property type="entry name" value="Nucleotide-diphospho-sugar transferases"/>
    <property type="match status" value="1"/>
</dbReference>
<sequence>MTAARPRIVAISQARMTSTRLPGKVLLEAAGKPLLAHHLERLSRSPGLDAVVLATTVNAADDPLAERAAALGVAVFRGDEHDVLGRFAGAAAMAGADLVVRVTADCPLIDPDLVGALVAAFLAGRRETPPLDYLSIDSARYPRGLDAEILTRAALDEAARLATDPAEREHVTPYVYTRPERFRLGEALRPGTEPSKADPGETHRWCVDEAADYELVRRILEALYPVDPRFGWRDCCRVLREHPDWLDINRSVRQKTLH</sequence>
<dbReference type="Proteomes" id="UP000280346">
    <property type="component" value="Unassembled WGS sequence"/>
</dbReference>